<evidence type="ECO:0000313" key="5">
    <source>
        <dbReference type="Proteomes" id="UP000265020"/>
    </source>
</evidence>
<dbReference type="PROSITE" id="PS50837">
    <property type="entry name" value="NACHT"/>
    <property type="match status" value="1"/>
</dbReference>
<sequence>MFPLFSFVLHTGVDGQYQRYLKVFLKKKFECICEGVAKAGKKTFLYEIYTELFITEGKTREVNDEHEVRRIEAASWKQNRAGTTIRPEDIFKPPRGRDQIRTVMTMGVAGIGKTVLTQKFTLDWAKGRTNQNIQFIFPFTFRELNVLKTELSLVGLIHKHFKPIRDAGIHSFEDFQVLFILDGLDESRLSLNNNKILTDVTESTSVDVLLTNLISGKLLPKALLWITTRPAAANKIPDDCQQGAAGRRPESPRR</sequence>
<keyword evidence="2" id="KW-0677">Repeat</keyword>
<proteinExistence type="predicted"/>
<dbReference type="Ensembl" id="ENSCVAT00000013673.1">
    <property type="protein sequence ID" value="ENSCVAP00000001273.1"/>
    <property type="gene ID" value="ENSCVAG00000002240.1"/>
</dbReference>
<keyword evidence="5" id="KW-1185">Reference proteome</keyword>
<name>A0A3Q2C966_CYPVA</name>
<evidence type="ECO:0000256" key="1">
    <source>
        <dbReference type="ARBA" id="ARBA00022614"/>
    </source>
</evidence>
<accession>A0A3Q2C966</accession>
<organism evidence="4 5">
    <name type="scientific">Cyprinodon variegatus</name>
    <name type="common">Sheepshead minnow</name>
    <dbReference type="NCBI Taxonomy" id="28743"/>
    <lineage>
        <taxon>Eukaryota</taxon>
        <taxon>Metazoa</taxon>
        <taxon>Chordata</taxon>
        <taxon>Craniata</taxon>
        <taxon>Vertebrata</taxon>
        <taxon>Euteleostomi</taxon>
        <taxon>Actinopterygii</taxon>
        <taxon>Neopterygii</taxon>
        <taxon>Teleostei</taxon>
        <taxon>Neoteleostei</taxon>
        <taxon>Acanthomorphata</taxon>
        <taxon>Ovalentaria</taxon>
        <taxon>Atherinomorphae</taxon>
        <taxon>Cyprinodontiformes</taxon>
        <taxon>Cyprinodontidae</taxon>
        <taxon>Cyprinodon</taxon>
    </lineage>
</organism>
<dbReference type="OMA" id="SCTTINC"/>
<dbReference type="InterPro" id="IPR051261">
    <property type="entry name" value="NLR"/>
</dbReference>
<dbReference type="Gene3D" id="3.40.50.300">
    <property type="entry name" value="P-loop containing nucleotide triphosphate hydrolases"/>
    <property type="match status" value="1"/>
</dbReference>
<dbReference type="AlphaFoldDB" id="A0A3Q2C966"/>
<dbReference type="Proteomes" id="UP000265020">
    <property type="component" value="Unassembled WGS sequence"/>
</dbReference>
<dbReference type="InterPro" id="IPR007111">
    <property type="entry name" value="NACHT_NTPase"/>
</dbReference>
<dbReference type="GeneTree" id="ENSGT01150000286911"/>
<dbReference type="PANTHER" id="PTHR24106">
    <property type="entry name" value="NACHT, LRR AND CARD DOMAINS-CONTAINING"/>
    <property type="match status" value="1"/>
</dbReference>
<protein>
    <recommendedName>
        <fullName evidence="3">NACHT domain-containing protein</fullName>
    </recommendedName>
</protein>
<reference evidence="4" key="1">
    <citation type="submission" date="2025-08" db="UniProtKB">
        <authorList>
            <consortium name="Ensembl"/>
        </authorList>
    </citation>
    <scope>IDENTIFICATION</scope>
</reference>
<dbReference type="SMART" id="SM01288">
    <property type="entry name" value="FISNA"/>
    <property type="match status" value="1"/>
</dbReference>
<reference evidence="4" key="2">
    <citation type="submission" date="2025-09" db="UniProtKB">
        <authorList>
            <consortium name="Ensembl"/>
        </authorList>
    </citation>
    <scope>IDENTIFICATION</scope>
</reference>
<dbReference type="InterPro" id="IPR027417">
    <property type="entry name" value="P-loop_NTPase"/>
</dbReference>
<dbReference type="InterPro" id="IPR029495">
    <property type="entry name" value="NACHT-assoc"/>
</dbReference>
<evidence type="ECO:0000259" key="3">
    <source>
        <dbReference type="PROSITE" id="PS50837"/>
    </source>
</evidence>
<dbReference type="Pfam" id="PF05729">
    <property type="entry name" value="NACHT"/>
    <property type="match status" value="1"/>
</dbReference>
<dbReference type="Pfam" id="PF14484">
    <property type="entry name" value="FISNA"/>
    <property type="match status" value="1"/>
</dbReference>
<evidence type="ECO:0000256" key="2">
    <source>
        <dbReference type="ARBA" id="ARBA00022737"/>
    </source>
</evidence>
<feature type="domain" description="NACHT" evidence="3">
    <location>
        <begin position="101"/>
        <end position="232"/>
    </location>
</feature>
<keyword evidence="1" id="KW-0433">Leucine-rich repeat</keyword>
<dbReference type="FunFam" id="3.40.50.300:FF:001524">
    <property type="entry name" value="Si:dkey-126g1.7"/>
    <property type="match status" value="1"/>
</dbReference>
<evidence type="ECO:0000313" key="4">
    <source>
        <dbReference type="Ensembl" id="ENSCVAP00000001273.1"/>
    </source>
</evidence>